<gene>
    <name evidence="2" type="ORF">LZ016_01875</name>
</gene>
<comment type="caution">
    <text evidence="2">The sequence shown here is derived from an EMBL/GenBank/DDBJ whole genome shotgun (WGS) entry which is preliminary data.</text>
</comment>
<organism evidence="2 3">
    <name type="scientific">Sphingomonas telluris</name>
    <dbReference type="NCBI Taxonomy" id="2907998"/>
    <lineage>
        <taxon>Bacteria</taxon>
        <taxon>Pseudomonadati</taxon>
        <taxon>Pseudomonadota</taxon>
        <taxon>Alphaproteobacteria</taxon>
        <taxon>Sphingomonadales</taxon>
        <taxon>Sphingomonadaceae</taxon>
        <taxon>Sphingomonas</taxon>
    </lineage>
</organism>
<sequence length="149" mass="16358">MIRARMRAGASWQDVCILNQSLHGLGIQAAEPPERGTYVEIRRGQHVIVARIAWKKGHRAGLRSQDPIFLQALLVDAAAPARDPARDCRVERRSVPRSSAEAHARSRRTARAFELVSLGLVGLVLAVSAFGMVEQALARPLQHIRMALG</sequence>
<dbReference type="Proteomes" id="UP001203058">
    <property type="component" value="Unassembled WGS sequence"/>
</dbReference>
<dbReference type="EMBL" id="JAKZHW010000001">
    <property type="protein sequence ID" value="MCH8614855.1"/>
    <property type="molecule type" value="Genomic_DNA"/>
</dbReference>
<reference evidence="2 3" key="1">
    <citation type="submission" date="2022-03" db="EMBL/GenBank/DDBJ databases">
        <authorList>
            <person name="Jo J.-H."/>
            <person name="Im W.-T."/>
        </authorList>
    </citation>
    <scope>NUCLEOTIDE SEQUENCE [LARGE SCALE GENOMIC DNA]</scope>
    <source>
        <strain evidence="2 3">SM33</strain>
    </source>
</reference>
<keyword evidence="1" id="KW-0812">Transmembrane</keyword>
<evidence type="ECO:0008006" key="4">
    <source>
        <dbReference type="Google" id="ProtNLM"/>
    </source>
</evidence>
<accession>A0ABS9VIS1</accession>
<keyword evidence="1" id="KW-0472">Membrane</keyword>
<feature type="transmembrane region" description="Helical" evidence="1">
    <location>
        <begin position="115"/>
        <end position="133"/>
    </location>
</feature>
<evidence type="ECO:0000256" key="1">
    <source>
        <dbReference type="SAM" id="Phobius"/>
    </source>
</evidence>
<keyword evidence="1" id="KW-1133">Transmembrane helix</keyword>
<keyword evidence="3" id="KW-1185">Reference proteome</keyword>
<protein>
    <recommendedName>
        <fullName evidence="4">PilZ domain-containing protein</fullName>
    </recommendedName>
</protein>
<evidence type="ECO:0000313" key="3">
    <source>
        <dbReference type="Proteomes" id="UP001203058"/>
    </source>
</evidence>
<dbReference type="RefSeq" id="WP_241445469.1">
    <property type="nucleotide sequence ID" value="NZ_JAKZHW010000001.1"/>
</dbReference>
<proteinExistence type="predicted"/>
<evidence type="ECO:0000313" key="2">
    <source>
        <dbReference type="EMBL" id="MCH8614855.1"/>
    </source>
</evidence>
<name>A0ABS9VIS1_9SPHN</name>